<feature type="chain" id="PRO_5025588118" description="CFEM domain-containing protein" evidence="9">
    <location>
        <begin position="17"/>
        <end position="175"/>
    </location>
</feature>
<evidence type="ECO:0000313" key="11">
    <source>
        <dbReference type="EMBL" id="KAF2670683.1"/>
    </source>
</evidence>
<proteinExistence type="inferred from homology"/>
<evidence type="ECO:0000256" key="7">
    <source>
        <dbReference type="ARBA" id="ARBA00023157"/>
    </source>
</evidence>
<keyword evidence="12" id="KW-1185">Reference proteome</keyword>
<protein>
    <recommendedName>
        <fullName evidence="10">CFEM domain-containing protein</fullName>
    </recommendedName>
</protein>
<dbReference type="AlphaFoldDB" id="A0A6A6UGX1"/>
<evidence type="ECO:0000256" key="9">
    <source>
        <dbReference type="SAM" id="SignalP"/>
    </source>
</evidence>
<evidence type="ECO:0000256" key="3">
    <source>
        <dbReference type="ARBA" id="ARBA00010031"/>
    </source>
</evidence>
<keyword evidence="4" id="KW-0964">Secreted</keyword>
<sequence length="175" mass="18957">MKLSVVILSIAGLVVAHPQASDIMGQLSQYKVPTCAFSCATTIVTKVTGKCGIDVDCFCKAAETQSAIKECIPTACPAAGDQASIKSLISTVCKIILPIHRDCGHPELYPEIPAHELCWKLCESAKKTARHCARAEPEEPSVYGEGKWLDGKCDWCLGIKKFIATTESEYLRRAV</sequence>
<feature type="domain" description="CFEM" evidence="10">
    <location>
        <begin position="31"/>
        <end position="94"/>
    </location>
</feature>
<name>A0A6A6UGX1_9PEZI</name>
<evidence type="ECO:0000256" key="6">
    <source>
        <dbReference type="ARBA" id="ARBA00022729"/>
    </source>
</evidence>
<dbReference type="GO" id="GO:0098552">
    <property type="term" value="C:side of membrane"/>
    <property type="evidence" value="ECO:0007669"/>
    <property type="project" value="UniProtKB-KW"/>
</dbReference>
<comment type="subcellular location">
    <subcellularLocation>
        <location evidence="1">Membrane</location>
        <topology evidence="1">Lipid-anchor</topology>
        <topology evidence="1">GPI-anchor</topology>
    </subcellularLocation>
    <subcellularLocation>
        <location evidence="2">Secreted</location>
    </subcellularLocation>
</comment>
<keyword evidence="6 9" id="KW-0732">Signal</keyword>
<evidence type="ECO:0000256" key="5">
    <source>
        <dbReference type="ARBA" id="ARBA00022622"/>
    </source>
</evidence>
<organism evidence="11 12">
    <name type="scientific">Microthyrium microscopicum</name>
    <dbReference type="NCBI Taxonomy" id="703497"/>
    <lineage>
        <taxon>Eukaryota</taxon>
        <taxon>Fungi</taxon>
        <taxon>Dikarya</taxon>
        <taxon>Ascomycota</taxon>
        <taxon>Pezizomycotina</taxon>
        <taxon>Dothideomycetes</taxon>
        <taxon>Dothideomycetes incertae sedis</taxon>
        <taxon>Microthyriales</taxon>
        <taxon>Microthyriaceae</taxon>
        <taxon>Microthyrium</taxon>
    </lineage>
</organism>
<reference evidence="11" key="1">
    <citation type="journal article" date="2020" name="Stud. Mycol.">
        <title>101 Dothideomycetes genomes: a test case for predicting lifestyles and emergence of pathogens.</title>
        <authorList>
            <person name="Haridas S."/>
            <person name="Albert R."/>
            <person name="Binder M."/>
            <person name="Bloem J."/>
            <person name="Labutti K."/>
            <person name="Salamov A."/>
            <person name="Andreopoulos B."/>
            <person name="Baker S."/>
            <person name="Barry K."/>
            <person name="Bills G."/>
            <person name="Bluhm B."/>
            <person name="Cannon C."/>
            <person name="Castanera R."/>
            <person name="Culley D."/>
            <person name="Daum C."/>
            <person name="Ezra D."/>
            <person name="Gonzalez J."/>
            <person name="Henrissat B."/>
            <person name="Kuo A."/>
            <person name="Liang C."/>
            <person name="Lipzen A."/>
            <person name="Lutzoni F."/>
            <person name="Magnuson J."/>
            <person name="Mondo S."/>
            <person name="Nolan M."/>
            <person name="Ohm R."/>
            <person name="Pangilinan J."/>
            <person name="Park H.-J."/>
            <person name="Ramirez L."/>
            <person name="Alfaro M."/>
            <person name="Sun H."/>
            <person name="Tritt A."/>
            <person name="Yoshinaga Y."/>
            <person name="Zwiers L.-H."/>
            <person name="Turgeon B."/>
            <person name="Goodwin S."/>
            <person name="Spatafora J."/>
            <person name="Crous P."/>
            <person name="Grigoriev I."/>
        </authorList>
    </citation>
    <scope>NUCLEOTIDE SEQUENCE</scope>
    <source>
        <strain evidence="11">CBS 115976</strain>
    </source>
</reference>
<evidence type="ECO:0000313" key="12">
    <source>
        <dbReference type="Proteomes" id="UP000799302"/>
    </source>
</evidence>
<dbReference type="Pfam" id="PF05730">
    <property type="entry name" value="CFEM"/>
    <property type="match status" value="1"/>
</dbReference>
<evidence type="ECO:0000256" key="4">
    <source>
        <dbReference type="ARBA" id="ARBA00022525"/>
    </source>
</evidence>
<keyword evidence="5" id="KW-0325">Glycoprotein</keyword>
<dbReference type="GO" id="GO:0005576">
    <property type="term" value="C:extracellular region"/>
    <property type="evidence" value="ECO:0007669"/>
    <property type="project" value="UniProtKB-SubCell"/>
</dbReference>
<evidence type="ECO:0000256" key="1">
    <source>
        <dbReference type="ARBA" id="ARBA00004589"/>
    </source>
</evidence>
<accession>A0A6A6UGX1</accession>
<evidence type="ECO:0000256" key="8">
    <source>
        <dbReference type="ARBA" id="ARBA00023288"/>
    </source>
</evidence>
<keyword evidence="5" id="KW-0472">Membrane</keyword>
<evidence type="ECO:0000259" key="10">
    <source>
        <dbReference type="Pfam" id="PF05730"/>
    </source>
</evidence>
<keyword evidence="7" id="KW-1015">Disulfide bond</keyword>
<dbReference type="Proteomes" id="UP000799302">
    <property type="component" value="Unassembled WGS sequence"/>
</dbReference>
<dbReference type="InterPro" id="IPR008427">
    <property type="entry name" value="Extracellular_membr_CFEM_dom"/>
</dbReference>
<dbReference type="EMBL" id="MU004234">
    <property type="protein sequence ID" value="KAF2670683.1"/>
    <property type="molecule type" value="Genomic_DNA"/>
</dbReference>
<feature type="signal peptide" evidence="9">
    <location>
        <begin position="1"/>
        <end position="16"/>
    </location>
</feature>
<comment type="similarity">
    <text evidence="3">Belongs to the RBT5 family.</text>
</comment>
<keyword evidence="5" id="KW-0336">GPI-anchor</keyword>
<keyword evidence="8" id="KW-0449">Lipoprotein</keyword>
<gene>
    <name evidence="11" type="ORF">BT63DRAFT_454870</name>
</gene>
<evidence type="ECO:0000256" key="2">
    <source>
        <dbReference type="ARBA" id="ARBA00004613"/>
    </source>
</evidence>